<dbReference type="AlphaFoldDB" id="R4XEF6"/>
<reference evidence="1 2" key="1">
    <citation type="journal article" date="2013" name="MBio">
        <title>Genome sequencing of the plant pathogen Taphrina deformans, the causal agent of peach leaf curl.</title>
        <authorList>
            <person name="Cisse O.H."/>
            <person name="Almeida J.M.G.C.F."/>
            <person name="Fonseca A."/>
            <person name="Kumar A.A."/>
            <person name="Salojaervi J."/>
            <person name="Overmyer K."/>
            <person name="Hauser P.M."/>
            <person name="Pagni M."/>
        </authorList>
    </citation>
    <scope>NUCLEOTIDE SEQUENCE [LARGE SCALE GENOMIC DNA]</scope>
    <source>
        <strain evidence="2">PYCC 5710 / ATCC 11124 / CBS 356.35 / IMI 108563 / JCM 9778 / NBRC 8474</strain>
    </source>
</reference>
<dbReference type="EMBL" id="CAHR02000213">
    <property type="protein sequence ID" value="CCG84222.1"/>
    <property type="molecule type" value="Genomic_DNA"/>
</dbReference>
<dbReference type="Proteomes" id="UP000013776">
    <property type="component" value="Unassembled WGS sequence"/>
</dbReference>
<proteinExistence type="predicted"/>
<protein>
    <submittedName>
        <fullName evidence="1">Uncharacterized protein</fullName>
    </submittedName>
</protein>
<sequence length="342" mass="38665">MVSQGALATRPIVTHECTCLWQELSTEDNRNLQVSLGEPVSAAFQHVGNSLKSALYSPINSAHERIPGGYPAAVEKSERLHTKALTTRTLFENNQDNSEVLLPALGSRNYTGTGNSRTQLVVPDHFYKTKDTDTKTQLRKSPLADRPIPDLLVRRIKKNIRKSSEHKLRELVSYKAELLNTLQTLVPQRIPIKSSTPDSRVTEDAKSDRRSDFGQTWLCDHCLTQLKTYLYYAPTSRSPYLYEHSVPAYLSLLDDAILAVKSDSDMERVTHHELNSILMAELSVVEWRLSLKLARFHRKTGYLGVFPMEVGPYANLEIKRALNKPEDGLLTIIWRRIKSIGG</sequence>
<dbReference type="eggNOG" id="ENOG502SRE7">
    <property type="taxonomic scope" value="Eukaryota"/>
</dbReference>
<comment type="caution">
    <text evidence="1">The sequence shown here is derived from an EMBL/GenBank/DDBJ whole genome shotgun (WGS) entry which is preliminary data.</text>
</comment>
<dbReference type="VEuPathDB" id="FungiDB:TAPDE_004628"/>
<evidence type="ECO:0000313" key="1">
    <source>
        <dbReference type="EMBL" id="CCG84222.1"/>
    </source>
</evidence>
<evidence type="ECO:0000313" key="2">
    <source>
        <dbReference type="Proteomes" id="UP000013776"/>
    </source>
</evidence>
<accession>R4XEF6</accession>
<dbReference type="OrthoDB" id="2583287at2759"/>
<organism evidence="1 2">
    <name type="scientific">Taphrina deformans (strain PYCC 5710 / ATCC 11124 / CBS 356.35 / IMI 108563 / JCM 9778 / NBRC 8474)</name>
    <name type="common">Peach leaf curl fungus</name>
    <name type="synonym">Lalaria deformans</name>
    <dbReference type="NCBI Taxonomy" id="1097556"/>
    <lineage>
        <taxon>Eukaryota</taxon>
        <taxon>Fungi</taxon>
        <taxon>Dikarya</taxon>
        <taxon>Ascomycota</taxon>
        <taxon>Taphrinomycotina</taxon>
        <taxon>Taphrinomycetes</taxon>
        <taxon>Taphrinales</taxon>
        <taxon>Taphrinaceae</taxon>
        <taxon>Taphrina</taxon>
    </lineage>
</organism>
<name>R4XEF6_TAPDE</name>
<gene>
    <name evidence="1" type="ORF">TAPDE_004628</name>
</gene>
<keyword evidence="2" id="KW-1185">Reference proteome</keyword>